<feature type="domain" description="Major facilitator superfamily (MFS) profile" evidence="7">
    <location>
        <begin position="13"/>
        <end position="399"/>
    </location>
</feature>
<evidence type="ECO:0000256" key="6">
    <source>
        <dbReference type="SAM" id="Phobius"/>
    </source>
</evidence>
<feature type="transmembrane region" description="Helical" evidence="6">
    <location>
        <begin position="290"/>
        <end position="316"/>
    </location>
</feature>
<proteinExistence type="predicted"/>
<feature type="transmembrane region" description="Helical" evidence="6">
    <location>
        <begin position="101"/>
        <end position="120"/>
    </location>
</feature>
<dbReference type="PROSITE" id="PS50850">
    <property type="entry name" value="MFS"/>
    <property type="match status" value="1"/>
</dbReference>
<keyword evidence="4 6" id="KW-1133">Transmembrane helix</keyword>
<comment type="subcellular location">
    <subcellularLocation>
        <location evidence="1">Cell membrane</location>
        <topology evidence="1">Multi-pass membrane protein</topology>
    </subcellularLocation>
</comment>
<dbReference type="RefSeq" id="WP_142535633.1">
    <property type="nucleotide sequence ID" value="NZ_SGJB01000005.1"/>
</dbReference>
<dbReference type="Proteomes" id="UP000317863">
    <property type="component" value="Unassembled WGS sequence"/>
</dbReference>
<evidence type="ECO:0000256" key="5">
    <source>
        <dbReference type="ARBA" id="ARBA00023136"/>
    </source>
</evidence>
<organism evidence="8 9">
    <name type="scientific">Peptacetobacter hominis</name>
    <dbReference type="NCBI Taxonomy" id="2743610"/>
    <lineage>
        <taxon>Bacteria</taxon>
        <taxon>Bacillati</taxon>
        <taxon>Bacillota</taxon>
        <taxon>Clostridia</taxon>
        <taxon>Peptostreptococcales</taxon>
        <taxon>Peptostreptococcaceae</taxon>
        <taxon>Peptacetobacter</taxon>
    </lineage>
</organism>
<dbReference type="PANTHER" id="PTHR23520:SF5">
    <property type="entry name" value="TRANSPORTER, PUTATIVE (AFU_ORTHOLOGUE AFUA_3G04000)-RELATED"/>
    <property type="match status" value="1"/>
</dbReference>
<sequence length="412" mass="45323">MDALKSIKILNRNMKMFLVINFIECFSMGVFMTFAGIQLKEIGYGEHFVGYILSINTLTTAAGSVFSAYILERIGRKNSFILGFFCIAVGSIGITMVKMKFLVIIMSVLVGFGLSVRSTAEGMFITENTAPEERVSVFSLNFAIYNLGYVVATFLGGIISYVVAEYINPDISIQSVFIVSTALSFMALIPIYFMKEPENHVPRSLSGCISAYKHILNTKVIKFMIFYCIVGVGAGLVVPFFSIYLKYSIGIGDAAVGSILSFSQFGCIIGSIAIPFLVSKLGRARTVIVCQLISIPFLLSIMFPQGMILLAVSFFMRNGLMNMATPVIQNLSMELVSEDERTNLSSVVSLASNISRAIGITIGGFLMESISYNAPYFFTVVLYVTGSLIFAKIYKDDLKNTKGKINFIKKYN</sequence>
<evidence type="ECO:0000313" key="9">
    <source>
        <dbReference type="Proteomes" id="UP000317863"/>
    </source>
</evidence>
<keyword evidence="3 6" id="KW-0812">Transmembrane</keyword>
<keyword evidence="9" id="KW-1185">Reference proteome</keyword>
<dbReference type="GO" id="GO:0005886">
    <property type="term" value="C:plasma membrane"/>
    <property type="evidence" value="ECO:0007669"/>
    <property type="project" value="UniProtKB-SubCell"/>
</dbReference>
<feature type="transmembrane region" description="Helical" evidence="6">
    <location>
        <begin position="140"/>
        <end position="164"/>
    </location>
</feature>
<dbReference type="GO" id="GO:0022857">
    <property type="term" value="F:transmembrane transporter activity"/>
    <property type="evidence" value="ECO:0007669"/>
    <property type="project" value="InterPro"/>
</dbReference>
<reference evidence="8 9" key="1">
    <citation type="submission" date="2019-02" db="EMBL/GenBank/DDBJ databases">
        <title>Peptostreptococcaceae bacterium ZHW00191 nov., a new bacterium isolated from the human gut.</title>
        <authorList>
            <person name="Zhou H.-W."/>
            <person name="Chen X.-J."/>
        </authorList>
    </citation>
    <scope>NUCLEOTIDE SEQUENCE [LARGE SCALE GENOMIC DNA]</scope>
    <source>
        <strain evidence="8 9">ZHW00191</strain>
    </source>
</reference>
<dbReference type="OrthoDB" id="9810492at2"/>
<comment type="caution">
    <text evidence="8">The sequence shown here is derived from an EMBL/GenBank/DDBJ whole genome shotgun (WGS) entry which is preliminary data.</text>
</comment>
<feature type="transmembrane region" description="Helical" evidence="6">
    <location>
        <begin position="176"/>
        <end position="194"/>
    </location>
</feature>
<feature type="transmembrane region" description="Helical" evidence="6">
    <location>
        <begin position="16"/>
        <end position="37"/>
    </location>
</feature>
<dbReference type="Pfam" id="PF07690">
    <property type="entry name" value="MFS_1"/>
    <property type="match status" value="1"/>
</dbReference>
<accession>A0A544QWF2</accession>
<keyword evidence="5 6" id="KW-0472">Membrane</keyword>
<dbReference type="InterPro" id="IPR036259">
    <property type="entry name" value="MFS_trans_sf"/>
</dbReference>
<evidence type="ECO:0000256" key="1">
    <source>
        <dbReference type="ARBA" id="ARBA00004651"/>
    </source>
</evidence>
<evidence type="ECO:0000256" key="4">
    <source>
        <dbReference type="ARBA" id="ARBA00022989"/>
    </source>
</evidence>
<name>A0A544QWF2_9FIRM</name>
<evidence type="ECO:0000313" key="8">
    <source>
        <dbReference type="EMBL" id="TQQ85028.1"/>
    </source>
</evidence>
<feature type="transmembrane region" description="Helical" evidence="6">
    <location>
        <begin position="256"/>
        <end position="278"/>
    </location>
</feature>
<feature type="transmembrane region" description="Helical" evidence="6">
    <location>
        <begin position="49"/>
        <end position="71"/>
    </location>
</feature>
<keyword evidence="2" id="KW-0813">Transport</keyword>
<dbReference type="InterPro" id="IPR011701">
    <property type="entry name" value="MFS"/>
</dbReference>
<dbReference type="PANTHER" id="PTHR23520">
    <property type="entry name" value="TRANSPORTER, PUTATIVE (AFU_ORTHOLOGUE AFUA_3G04000)-RELATED"/>
    <property type="match status" value="1"/>
</dbReference>
<protein>
    <submittedName>
        <fullName evidence="8">MFS transporter</fullName>
    </submittedName>
</protein>
<feature type="transmembrane region" description="Helical" evidence="6">
    <location>
        <begin position="374"/>
        <end position="394"/>
    </location>
</feature>
<evidence type="ECO:0000256" key="2">
    <source>
        <dbReference type="ARBA" id="ARBA00022448"/>
    </source>
</evidence>
<gene>
    <name evidence="8" type="ORF">EXD82_04060</name>
</gene>
<dbReference type="SUPFAM" id="SSF103473">
    <property type="entry name" value="MFS general substrate transporter"/>
    <property type="match status" value="1"/>
</dbReference>
<dbReference type="InterPro" id="IPR005829">
    <property type="entry name" value="Sugar_transporter_CS"/>
</dbReference>
<dbReference type="AlphaFoldDB" id="A0A544QWF2"/>
<feature type="transmembrane region" description="Helical" evidence="6">
    <location>
        <begin position="223"/>
        <end position="244"/>
    </location>
</feature>
<evidence type="ECO:0000256" key="3">
    <source>
        <dbReference type="ARBA" id="ARBA00022692"/>
    </source>
</evidence>
<dbReference type="EMBL" id="SGJB01000005">
    <property type="protein sequence ID" value="TQQ85028.1"/>
    <property type="molecule type" value="Genomic_DNA"/>
</dbReference>
<evidence type="ECO:0000259" key="7">
    <source>
        <dbReference type="PROSITE" id="PS50850"/>
    </source>
</evidence>
<feature type="transmembrane region" description="Helical" evidence="6">
    <location>
        <begin position="78"/>
        <end position="95"/>
    </location>
</feature>
<dbReference type="Gene3D" id="1.20.1250.20">
    <property type="entry name" value="MFS general substrate transporter like domains"/>
    <property type="match status" value="2"/>
</dbReference>
<dbReference type="InterPro" id="IPR020846">
    <property type="entry name" value="MFS_dom"/>
</dbReference>
<dbReference type="PROSITE" id="PS00216">
    <property type="entry name" value="SUGAR_TRANSPORT_1"/>
    <property type="match status" value="1"/>
</dbReference>